<accession>A0ACB9NVS8</accession>
<proteinExistence type="predicted"/>
<protein>
    <submittedName>
        <fullName evidence="1">Uncharacterized protein</fullName>
    </submittedName>
</protein>
<comment type="caution">
    <text evidence="1">The sequence shown here is derived from an EMBL/GenBank/DDBJ whole genome shotgun (WGS) entry which is preliminary data.</text>
</comment>
<dbReference type="EMBL" id="CM042886">
    <property type="protein sequence ID" value="KAI4340425.1"/>
    <property type="molecule type" value="Genomic_DNA"/>
</dbReference>
<keyword evidence="2" id="KW-1185">Reference proteome</keyword>
<dbReference type="Proteomes" id="UP001057402">
    <property type="component" value="Chromosome 7"/>
</dbReference>
<evidence type="ECO:0000313" key="2">
    <source>
        <dbReference type="Proteomes" id="UP001057402"/>
    </source>
</evidence>
<reference evidence="2" key="1">
    <citation type="journal article" date="2023" name="Front. Plant Sci.">
        <title>Chromosomal-level genome assembly of Melastoma candidum provides insights into trichome evolution.</title>
        <authorList>
            <person name="Zhong Y."/>
            <person name="Wu W."/>
            <person name="Sun C."/>
            <person name="Zou P."/>
            <person name="Liu Y."/>
            <person name="Dai S."/>
            <person name="Zhou R."/>
        </authorList>
    </citation>
    <scope>NUCLEOTIDE SEQUENCE [LARGE SCALE GENOMIC DNA]</scope>
</reference>
<evidence type="ECO:0000313" key="1">
    <source>
        <dbReference type="EMBL" id="KAI4340425.1"/>
    </source>
</evidence>
<name>A0ACB9NVS8_9MYRT</name>
<gene>
    <name evidence="1" type="ORF">MLD38_025261</name>
</gene>
<sequence>MGRAPCCDKANVKRGPWSPEEDAKLRDYIESHGTGGNWITLPQKASLRRCGKSCRLRWLNYLRPDIKHGEFSDMEDRIIFNLFVAIGSRWSIIAAQLPGRTDNDIKNYWNTKLKKKLKGLLPNSLRTPQPPAPPPPPPRPHLATPAPSSQQLLLQPQLLSPCSKVYSRHAYVSNYSIGAAASSSVGMVNSVGNTRFKPFTIKDEMFLGFGPDPGSFNSYENQQMVMKIKEEEKAVHPHQDDGLYFDQGIYQWAEATCNEVCFGSQYDLIVG</sequence>
<organism evidence="1 2">
    <name type="scientific">Melastoma candidum</name>
    <dbReference type="NCBI Taxonomy" id="119954"/>
    <lineage>
        <taxon>Eukaryota</taxon>
        <taxon>Viridiplantae</taxon>
        <taxon>Streptophyta</taxon>
        <taxon>Embryophyta</taxon>
        <taxon>Tracheophyta</taxon>
        <taxon>Spermatophyta</taxon>
        <taxon>Magnoliopsida</taxon>
        <taxon>eudicotyledons</taxon>
        <taxon>Gunneridae</taxon>
        <taxon>Pentapetalae</taxon>
        <taxon>rosids</taxon>
        <taxon>malvids</taxon>
        <taxon>Myrtales</taxon>
        <taxon>Melastomataceae</taxon>
        <taxon>Melastomatoideae</taxon>
        <taxon>Melastomateae</taxon>
        <taxon>Melastoma</taxon>
    </lineage>
</organism>